<evidence type="ECO:0000256" key="5">
    <source>
        <dbReference type="ARBA" id="ARBA00023136"/>
    </source>
</evidence>
<dbReference type="GO" id="GO:0022857">
    <property type="term" value="F:transmembrane transporter activity"/>
    <property type="evidence" value="ECO:0007669"/>
    <property type="project" value="InterPro"/>
</dbReference>
<keyword evidence="3 6" id="KW-0812">Transmembrane</keyword>
<dbReference type="PANTHER" id="PTHR42718:SF9">
    <property type="entry name" value="MAJOR FACILITATOR SUPERFAMILY MULTIDRUG TRANSPORTER MFSC"/>
    <property type="match status" value="1"/>
</dbReference>
<dbReference type="InterPro" id="IPR036259">
    <property type="entry name" value="MFS_trans_sf"/>
</dbReference>
<dbReference type="Proteomes" id="UP000310597">
    <property type="component" value="Unassembled WGS sequence"/>
</dbReference>
<protein>
    <submittedName>
        <fullName evidence="8">MFS transporter</fullName>
    </submittedName>
</protein>
<accession>A0A4U1JNV8</accession>
<feature type="transmembrane region" description="Helical" evidence="6">
    <location>
        <begin position="35"/>
        <end position="53"/>
    </location>
</feature>
<evidence type="ECO:0000256" key="2">
    <source>
        <dbReference type="ARBA" id="ARBA00022448"/>
    </source>
</evidence>
<evidence type="ECO:0000313" key="9">
    <source>
        <dbReference type="Proteomes" id="UP000310597"/>
    </source>
</evidence>
<feature type="non-terminal residue" evidence="8">
    <location>
        <position position="1"/>
    </location>
</feature>
<dbReference type="RefSeq" id="WP_136907597.1">
    <property type="nucleotide sequence ID" value="NZ_SWJZ01000059.1"/>
</dbReference>
<feature type="transmembrane region" description="Helical" evidence="6">
    <location>
        <begin position="6"/>
        <end position="23"/>
    </location>
</feature>
<feature type="domain" description="Major facilitator superfamily (MFS) profile" evidence="7">
    <location>
        <begin position="1"/>
        <end position="193"/>
    </location>
</feature>
<dbReference type="SUPFAM" id="SSF103473">
    <property type="entry name" value="MFS general substrate transporter"/>
    <property type="match status" value="1"/>
</dbReference>
<dbReference type="PROSITE" id="PS50850">
    <property type="entry name" value="MFS"/>
    <property type="match status" value="1"/>
</dbReference>
<dbReference type="InterPro" id="IPR020846">
    <property type="entry name" value="MFS_dom"/>
</dbReference>
<dbReference type="OrthoDB" id="9812221at2"/>
<dbReference type="GO" id="GO:0016020">
    <property type="term" value="C:membrane"/>
    <property type="evidence" value="ECO:0007669"/>
    <property type="project" value="UniProtKB-SubCell"/>
</dbReference>
<gene>
    <name evidence="8" type="ORF">FBT96_13760</name>
</gene>
<keyword evidence="5 6" id="KW-0472">Membrane</keyword>
<dbReference type="AlphaFoldDB" id="A0A4U1JNV8"/>
<evidence type="ECO:0000313" key="8">
    <source>
        <dbReference type="EMBL" id="TKD17597.1"/>
    </source>
</evidence>
<dbReference type="InterPro" id="IPR011701">
    <property type="entry name" value="MFS"/>
</dbReference>
<dbReference type="PANTHER" id="PTHR42718">
    <property type="entry name" value="MAJOR FACILITATOR SUPERFAMILY MULTIDRUG TRANSPORTER MFSC"/>
    <property type="match status" value="1"/>
</dbReference>
<name>A0A4U1JNV8_RHOCA</name>
<proteinExistence type="predicted"/>
<evidence type="ECO:0000256" key="3">
    <source>
        <dbReference type="ARBA" id="ARBA00022692"/>
    </source>
</evidence>
<comment type="caution">
    <text evidence="8">The sequence shown here is derived from an EMBL/GenBank/DDBJ whole genome shotgun (WGS) entry which is preliminary data.</text>
</comment>
<dbReference type="EMBL" id="SWJZ01000059">
    <property type="protein sequence ID" value="TKD17597.1"/>
    <property type="molecule type" value="Genomic_DNA"/>
</dbReference>
<evidence type="ECO:0000256" key="4">
    <source>
        <dbReference type="ARBA" id="ARBA00022989"/>
    </source>
</evidence>
<organism evidence="8 9">
    <name type="scientific">Rhodobacter capsulatus</name>
    <name type="common">Rhodopseudomonas capsulata</name>
    <dbReference type="NCBI Taxonomy" id="1061"/>
    <lineage>
        <taxon>Bacteria</taxon>
        <taxon>Pseudomonadati</taxon>
        <taxon>Pseudomonadota</taxon>
        <taxon>Alphaproteobacteria</taxon>
        <taxon>Rhodobacterales</taxon>
        <taxon>Rhodobacter group</taxon>
        <taxon>Rhodobacter</taxon>
    </lineage>
</organism>
<feature type="transmembrane region" description="Helical" evidence="6">
    <location>
        <begin position="59"/>
        <end position="80"/>
    </location>
</feature>
<dbReference type="Pfam" id="PF07690">
    <property type="entry name" value="MFS_1"/>
    <property type="match status" value="1"/>
</dbReference>
<keyword evidence="4 6" id="KW-1133">Transmembrane helix</keyword>
<evidence type="ECO:0000256" key="6">
    <source>
        <dbReference type="SAM" id="Phobius"/>
    </source>
</evidence>
<reference evidence="8 9" key="1">
    <citation type="submission" date="2019-04" db="EMBL/GenBank/DDBJ databases">
        <title>Draft Whole-Genome sequence of the purple photosynthetic bacterium Rhodobacter capsulatus SP108 with an indigenous class A beta-lactamase.</title>
        <authorList>
            <person name="Robertson S."/>
            <person name="Meyer T.E."/>
            <person name="Kyndt J.A."/>
        </authorList>
    </citation>
    <scope>NUCLEOTIDE SEQUENCE [LARGE SCALE GENOMIC DNA]</scope>
    <source>
        <strain evidence="8 9">SP108</strain>
    </source>
</reference>
<evidence type="ECO:0000256" key="1">
    <source>
        <dbReference type="ARBA" id="ARBA00004141"/>
    </source>
</evidence>
<evidence type="ECO:0000259" key="7">
    <source>
        <dbReference type="PROSITE" id="PS50850"/>
    </source>
</evidence>
<sequence length="201" mass="21131">TATWAGFATAPMGILAVVTAPIVGKLMAKLDPRLIVTYGMVVLAISFFMRAHLNAQADYMSVALAMFVLGAGVPACLVTLTSLAVSDLPPEKVANGSGLQNFIRVMAMAVGASLTSTYWENATKEARANLVSIIDPTMTLTPPNGLSAESGLALFSKMVDAQAVMLATNDFYAMATILILVFAAAVWLAKRPKGPLQQVSH</sequence>
<feature type="transmembrane region" description="Helical" evidence="6">
    <location>
        <begin position="171"/>
        <end position="189"/>
    </location>
</feature>
<comment type="subcellular location">
    <subcellularLocation>
        <location evidence="1">Membrane</location>
        <topology evidence="1">Multi-pass membrane protein</topology>
    </subcellularLocation>
</comment>
<keyword evidence="2" id="KW-0813">Transport</keyword>
<dbReference type="Gene3D" id="1.20.1250.20">
    <property type="entry name" value="MFS general substrate transporter like domains"/>
    <property type="match status" value="1"/>
</dbReference>